<evidence type="ECO:0000256" key="1">
    <source>
        <dbReference type="SAM" id="Phobius"/>
    </source>
</evidence>
<name>U7D976_9BACT</name>
<protein>
    <recommendedName>
        <fullName evidence="4">EamA domain-containing protein</fullName>
    </recommendedName>
</protein>
<dbReference type="Proteomes" id="UP000017148">
    <property type="component" value="Unassembled WGS sequence"/>
</dbReference>
<comment type="caution">
    <text evidence="2">The sequence shown here is derived from an EMBL/GenBank/DDBJ whole genome shotgun (WGS) entry which is preliminary data.</text>
</comment>
<evidence type="ECO:0000313" key="3">
    <source>
        <dbReference type="Proteomes" id="UP000017148"/>
    </source>
</evidence>
<dbReference type="STRING" id="1313304.CALK_0861"/>
<keyword evidence="1" id="KW-0472">Membrane</keyword>
<dbReference type="RefSeq" id="WP_022636367.1">
    <property type="nucleotide sequence ID" value="NZ_ASJR01000006.1"/>
</dbReference>
<feature type="transmembrane region" description="Helical" evidence="1">
    <location>
        <begin position="121"/>
        <end position="140"/>
    </location>
</feature>
<keyword evidence="1" id="KW-1133">Transmembrane helix</keyword>
<evidence type="ECO:0000313" key="2">
    <source>
        <dbReference type="EMBL" id="ERP32136.1"/>
    </source>
</evidence>
<dbReference type="EMBL" id="ASJR01000006">
    <property type="protein sequence ID" value="ERP32136.1"/>
    <property type="molecule type" value="Genomic_DNA"/>
</dbReference>
<reference evidence="2 3" key="1">
    <citation type="journal article" date="2013" name="Environ. Microbiol.">
        <title>Genome analysis of Chitinivibrio alkaliphilus gen. nov., sp. nov., a novel extremely haloalkaliphilic anaerobic chitinolytic bacterium from the candidate phylum Termite Group 3.</title>
        <authorList>
            <person name="Sorokin D.Y."/>
            <person name="Gumerov V.M."/>
            <person name="Rakitin A.L."/>
            <person name="Beletsky A.V."/>
            <person name="Damste J.S."/>
            <person name="Muyzer G."/>
            <person name="Mardanov A.V."/>
            <person name="Ravin N.V."/>
        </authorList>
    </citation>
    <scope>NUCLEOTIDE SEQUENCE [LARGE SCALE GENOMIC DNA]</scope>
    <source>
        <strain evidence="2 3">ACht1</strain>
    </source>
</reference>
<feature type="transmembrane region" description="Helical" evidence="1">
    <location>
        <begin position="35"/>
        <end position="54"/>
    </location>
</feature>
<feature type="transmembrane region" description="Helical" evidence="1">
    <location>
        <begin position="6"/>
        <end position="26"/>
    </location>
</feature>
<organism evidence="2 3">
    <name type="scientific">Chitinivibrio alkaliphilus ACht1</name>
    <dbReference type="NCBI Taxonomy" id="1313304"/>
    <lineage>
        <taxon>Bacteria</taxon>
        <taxon>Pseudomonadati</taxon>
        <taxon>Fibrobacterota</taxon>
        <taxon>Chitinivibrionia</taxon>
        <taxon>Chitinivibrionales</taxon>
        <taxon>Chitinivibrionaceae</taxon>
        <taxon>Chitinivibrio</taxon>
    </lineage>
</organism>
<gene>
    <name evidence="2" type="ORF">CALK_0861</name>
</gene>
<keyword evidence="1" id="KW-0812">Transmembrane</keyword>
<feature type="transmembrane region" description="Helical" evidence="1">
    <location>
        <begin position="94"/>
        <end position="115"/>
    </location>
</feature>
<proteinExistence type="predicted"/>
<dbReference type="AlphaFoldDB" id="U7D976"/>
<dbReference type="InterPro" id="IPR037185">
    <property type="entry name" value="EmrE-like"/>
</dbReference>
<accession>U7D976</accession>
<keyword evidence="3" id="KW-1185">Reference proteome</keyword>
<dbReference type="SUPFAM" id="SSF103481">
    <property type="entry name" value="Multidrug resistance efflux transporter EmrE"/>
    <property type="match status" value="1"/>
</dbReference>
<evidence type="ECO:0008006" key="4">
    <source>
        <dbReference type="Google" id="ProtNLM"/>
    </source>
</evidence>
<sequence length="143" mass="14735">MKSIFAGGILPAILIGFALTGIKYVLEKGVTPQGLLILAGIGVLGTGLGTTLLIPESSSFSLRGVVGGISVGIFWGLGTFLMSYSVRVFNLPMSVSASLAATNALITALLSLILFKEYETLSVIKLLTGTLCITVGAILITQS</sequence>
<feature type="transmembrane region" description="Helical" evidence="1">
    <location>
        <begin position="60"/>
        <end position="82"/>
    </location>
</feature>